<name>A0A164QGH7_9AGAM</name>
<accession>A0A164QGH7</accession>
<evidence type="ECO:0000313" key="1">
    <source>
        <dbReference type="EMBL" id="KZS89639.1"/>
    </source>
</evidence>
<keyword evidence="2" id="KW-1185">Reference proteome</keyword>
<evidence type="ECO:0000313" key="2">
    <source>
        <dbReference type="Proteomes" id="UP000076722"/>
    </source>
</evidence>
<dbReference type="EMBL" id="KV419426">
    <property type="protein sequence ID" value="KZS89639.1"/>
    <property type="molecule type" value="Genomic_DNA"/>
</dbReference>
<protein>
    <submittedName>
        <fullName evidence="1">Uncharacterized protein</fullName>
    </submittedName>
</protein>
<reference evidence="1 2" key="1">
    <citation type="journal article" date="2016" name="Mol. Biol. Evol.">
        <title>Comparative Genomics of Early-Diverging Mushroom-Forming Fungi Provides Insights into the Origins of Lignocellulose Decay Capabilities.</title>
        <authorList>
            <person name="Nagy L.G."/>
            <person name="Riley R."/>
            <person name="Tritt A."/>
            <person name="Adam C."/>
            <person name="Daum C."/>
            <person name="Floudas D."/>
            <person name="Sun H."/>
            <person name="Yadav J.S."/>
            <person name="Pangilinan J."/>
            <person name="Larsson K.H."/>
            <person name="Matsuura K."/>
            <person name="Barry K."/>
            <person name="Labutti K."/>
            <person name="Kuo R."/>
            <person name="Ohm R.A."/>
            <person name="Bhattacharya S.S."/>
            <person name="Shirouzu T."/>
            <person name="Yoshinaga Y."/>
            <person name="Martin F.M."/>
            <person name="Grigoriev I.V."/>
            <person name="Hibbett D.S."/>
        </authorList>
    </citation>
    <scope>NUCLEOTIDE SEQUENCE [LARGE SCALE GENOMIC DNA]</scope>
    <source>
        <strain evidence="1 2">HHB9708</strain>
    </source>
</reference>
<organism evidence="1 2">
    <name type="scientific">Sistotremastrum niveocremeum HHB9708</name>
    <dbReference type="NCBI Taxonomy" id="1314777"/>
    <lineage>
        <taxon>Eukaryota</taxon>
        <taxon>Fungi</taxon>
        <taxon>Dikarya</taxon>
        <taxon>Basidiomycota</taxon>
        <taxon>Agaricomycotina</taxon>
        <taxon>Agaricomycetes</taxon>
        <taxon>Sistotremastrales</taxon>
        <taxon>Sistotremastraceae</taxon>
        <taxon>Sertulicium</taxon>
        <taxon>Sertulicium niveocremeum</taxon>
    </lineage>
</organism>
<sequence length="57" mass="6800">MRLVWEFNRHVQVRVANHLCVPLIFCRCVLCSDFQAMLQHPDYWHLHVISFCSTVEA</sequence>
<dbReference type="AlphaFoldDB" id="A0A164QGH7"/>
<dbReference type="Proteomes" id="UP000076722">
    <property type="component" value="Unassembled WGS sequence"/>
</dbReference>
<gene>
    <name evidence="1" type="ORF">SISNIDRAFT_458588</name>
</gene>
<proteinExistence type="predicted"/>